<feature type="region of interest" description="Disordered" evidence="1">
    <location>
        <begin position="145"/>
        <end position="169"/>
    </location>
</feature>
<proteinExistence type="predicted"/>
<accession>A0A1F5IST9</accession>
<feature type="compositionally biased region" description="Basic and acidic residues" evidence="1">
    <location>
        <begin position="53"/>
        <end position="87"/>
    </location>
</feature>
<keyword evidence="2" id="KW-1133">Transmembrane helix</keyword>
<reference evidence="3 4" key="1">
    <citation type="journal article" date="2016" name="Nat. Commun.">
        <title>Thousands of microbial genomes shed light on interconnected biogeochemical processes in an aquifer system.</title>
        <authorList>
            <person name="Anantharaman K."/>
            <person name="Brown C.T."/>
            <person name="Hug L.A."/>
            <person name="Sharon I."/>
            <person name="Castelle C.J."/>
            <person name="Probst A.J."/>
            <person name="Thomas B.C."/>
            <person name="Singh A."/>
            <person name="Wilkins M.J."/>
            <person name="Karaoz U."/>
            <person name="Brodie E.L."/>
            <person name="Williams K.H."/>
            <person name="Hubbard S.S."/>
            <person name="Banfield J.F."/>
        </authorList>
    </citation>
    <scope>NUCLEOTIDE SEQUENCE [LARGE SCALE GENOMIC DNA]</scope>
</reference>
<evidence type="ECO:0000313" key="4">
    <source>
        <dbReference type="Proteomes" id="UP000176336"/>
    </source>
</evidence>
<feature type="region of interest" description="Disordered" evidence="1">
    <location>
        <begin position="51"/>
        <end position="107"/>
    </location>
</feature>
<sequence>MPKFAHAKYQETGSVHILALIAVLVIGGLIVSSKIQTTKEFPVNTQQNVLGETEDKSAERAKEATQKADEQAKETSQKTAELQKETSKTQVRVQSVRQKQETEIETASGQKIKTKVEDNGTTKVEIEQGKLKVKYSVENGKIKLETENEASGESKLSKKEEEDTKDELENELEKEGVKIATRGGQLAIAKNKFAATTNFPLSVDVNTRQLIVTTPAGQKVVTILPDQAIQNMLATGVITKIDSQAADASLNQDLGSLDGVAKLEERGPEMVYKIKGEKSRKLLGIIPVSTQTTAYVSAESGDLVAQDQSLIAKLIKLLSPQ</sequence>
<keyword evidence="2" id="KW-0812">Transmembrane</keyword>
<feature type="compositionally biased region" description="Polar residues" evidence="1">
    <location>
        <begin position="88"/>
        <end position="97"/>
    </location>
</feature>
<organism evidence="3 4">
    <name type="scientific">Candidatus Daviesbacteria bacterium RIFCSPHIGHO2_01_FULL_41_23</name>
    <dbReference type="NCBI Taxonomy" id="1797764"/>
    <lineage>
        <taxon>Bacteria</taxon>
        <taxon>Candidatus Daviesiibacteriota</taxon>
    </lineage>
</organism>
<comment type="caution">
    <text evidence="3">The sequence shown here is derived from an EMBL/GenBank/DDBJ whole genome shotgun (WGS) entry which is preliminary data.</text>
</comment>
<keyword evidence="2" id="KW-0472">Membrane</keyword>
<gene>
    <name evidence="3" type="ORF">A2871_01125</name>
</gene>
<protein>
    <submittedName>
        <fullName evidence="3">Uncharacterized protein</fullName>
    </submittedName>
</protein>
<feature type="transmembrane region" description="Helical" evidence="2">
    <location>
        <begin position="12"/>
        <end position="31"/>
    </location>
</feature>
<dbReference type="Proteomes" id="UP000176336">
    <property type="component" value="Unassembled WGS sequence"/>
</dbReference>
<dbReference type="AlphaFoldDB" id="A0A1F5IST9"/>
<name>A0A1F5IST9_9BACT</name>
<evidence type="ECO:0000256" key="2">
    <source>
        <dbReference type="SAM" id="Phobius"/>
    </source>
</evidence>
<dbReference type="EMBL" id="MFCR01000003">
    <property type="protein sequence ID" value="OGE19438.1"/>
    <property type="molecule type" value="Genomic_DNA"/>
</dbReference>
<evidence type="ECO:0000313" key="3">
    <source>
        <dbReference type="EMBL" id="OGE19438.1"/>
    </source>
</evidence>
<evidence type="ECO:0000256" key="1">
    <source>
        <dbReference type="SAM" id="MobiDB-lite"/>
    </source>
</evidence>